<proteinExistence type="inferred from homology"/>
<evidence type="ECO:0000256" key="2">
    <source>
        <dbReference type="ARBA" id="ARBA00022747"/>
    </source>
</evidence>
<dbReference type="Gene3D" id="3.90.220.20">
    <property type="entry name" value="DNA methylase specificity domains"/>
    <property type="match status" value="2"/>
</dbReference>
<keyword evidence="8" id="KW-1185">Reference proteome</keyword>
<dbReference type="Gene3D" id="1.10.287.1120">
    <property type="entry name" value="Bipartite methylase S protein"/>
    <property type="match status" value="1"/>
</dbReference>
<evidence type="ECO:0000313" key="8">
    <source>
        <dbReference type="Proteomes" id="UP000238314"/>
    </source>
</evidence>
<evidence type="ECO:0000256" key="3">
    <source>
        <dbReference type="ARBA" id="ARBA00023125"/>
    </source>
</evidence>
<dbReference type="PANTHER" id="PTHR30408">
    <property type="entry name" value="TYPE-1 RESTRICTION ENZYME ECOKI SPECIFICITY PROTEIN"/>
    <property type="match status" value="1"/>
</dbReference>
<evidence type="ECO:0000313" key="5">
    <source>
        <dbReference type="EMBL" id="PQA97377.1"/>
    </source>
</evidence>
<keyword evidence="3" id="KW-0238">DNA-binding</keyword>
<dbReference type="EMBL" id="FTOJ01000002">
    <property type="protein sequence ID" value="SIS69018.1"/>
    <property type="molecule type" value="Genomic_DNA"/>
</dbReference>
<dbReference type="REBASE" id="265738">
    <property type="entry name" value="S.Cpi21068ORF1540P"/>
</dbReference>
<evidence type="ECO:0000259" key="4">
    <source>
        <dbReference type="Pfam" id="PF01420"/>
    </source>
</evidence>
<reference evidence="5 8" key="1">
    <citation type="submission" date="2016-11" db="EMBL/GenBank/DDBJ databases">
        <title>Whole genomes of Flavobacteriaceae.</title>
        <authorList>
            <person name="Stine C."/>
            <person name="Li C."/>
            <person name="Tadesse D."/>
        </authorList>
    </citation>
    <scope>NUCLEOTIDE SEQUENCE [LARGE SCALE GENOMIC DNA]</scope>
    <source>
        <strain evidence="5 8">DSM 21068</strain>
    </source>
</reference>
<dbReference type="Pfam" id="PF01420">
    <property type="entry name" value="Methylase_S"/>
    <property type="match status" value="2"/>
</dbReference>
<reference evidence="6" key="3">
    <citation type="submission" date="2017-01" db="EMBL/GenBank/DDBJ databases">
        <authorList>
            <person name="Mah S.A."/>
            <person name="Swanson W.J."/>
            <person name="Moy G.W."/>
            <person name="Vacquier V.D."/>
        </authorList>
    </citation>
    <scope>NUCLEOTIDE SEQUENCE [LARGE SCALE GENOMIC DNA]</scope>
    <source>
        <strain evidence="6">DSM 21068</strain>
    </source>
</reference>
<evidence type="ECO:0000256" key="1">
    <source>
        <dbReference type="ARBA" id="ARBA00010923"/>
    </source>
</evidence>
<dbReference type="InterPro" id="IPR052021">
    <property type="entry name" value="Type-I_RS_S_subunit"/>
</dbReference>
<dbReference type="SUPFAM" id="SSF116734">
    <property type="entry name" value="DNA methylase specificity domain"/>
    <property type="match status" value="2"/>
</dbReference>
<organism evidence="6 7">
    <name type="scientific">Chryseobacterium piscicola</name>
    <dbReference type="NCBI Taxonomy" id="551459"/>
    <lineage>
        <taxon>Bacteria</taxon>
        <taxon>Pseudomonadati</taxon>
        <taxon>Bacteroidota</taxon>
        <taxon>Flavobacteriia</taxon>
        <taxon>Flavobacteriales</taxon>
        <taxon>Weeksellaceae</taxon>
        <taxon>Chryseobacterium group</taxon>
        <taxon>Chryseobacterium</taxon>
    </lineage>
</organism>
<dbReference type="InterPro" id="IPR044946">
    <property type="entry name" value="Restrct_endonuc_typeI_TRD_sf"/>
</dbReference>
<accession>A0A1N7L592</accession>
<feature type="domain" description="Type I restriction modification DNA specificity" evidence="4">
    <location>
        <begin position="22"/>
        <end position="189"/>
    </location>
</feature>
<protein>
    <submittedName>
        <fullName evidence="6">Type I restriction enzyme, S subunit</fullName>
    </submittedName>
</protein>
<dbReference type="Proteomes" id="UP000238314">
    <property type="component" value="Unassembled WGS sequence"/>
</dbReference>
<reference evidence="7" key="2">
    <citation type="submission" date="2017-01" db="EMBL/GenBank/DDBJ databases">
        <authorList>
            <person name="Varghese N."/>
            <person name="Submissions S."/>
        </authorList>
    </citation>
    <scope>NUCLEOTIDE SEQUENCE [LARGE SCALE GENOMIC DNA]</scope>
    <source>
        <strain evidence="7">DSM 21068</strain>
    </source>
</reference>
<dbReference type="AlphaFoldDB" id="A0A1N7L592"/>
<dbReference type="PANTHER" id="PTHR30408:SF12">
    <property type="entry name" value="TYPE I RESTRICTION ENZYME MJAVIII SPECIFICITY SUBUNIT"/>
    <property type="match status" value="1"/>
</dbReference>
<dbReference type="GO" id="GO:0009307">
    <property type="term" value="P:DNA restriction-modification system"/>
    <property type="evidence" value="ECO:0007669"/>
    <property type="project" value="UniProtKB-KW"/>
</dbReference>
<dbReference type="CDD" id="cd17280">
    <property type="entry name" value="RMtype1_S_MspEN3ORF6650P_TRD2-CR2_like"/>
    <property type="match status" value="1"/>
</dbReference>
<keyword evidence="2" id="KW-0680">Restriction system</keyword>
<dbReference type="InterPro" id="IPR000055">
    <property type="entry name" value="Restrct_endonuc_typeI_TRD"/>
</dbReference>
<dbReference type="GO" id="GO:0003677">
    <property type="term" value="F:DNA binding"/>
    <property type="evidence" value="ECO:0007669"/>
    <property type="project" value="UniProtKB-KW"/>
</dbReference>
<dbReference type="Proteomes" id="UP000186246">
    <property type="component" value="Unassembled WGS sequence"/>
</dbReference>
<name>A0A1N7L592_9FLAO</name>
<gene>
    <name evidence="5" type="ORF">B0A70_01545</name>
    <name evidence="6" type="ORF">SAMN05421796_10240</name>
</gene>
<sequence>MEVIKPYSTYKDSGIAWLGEIPEHWQKWKISRGVKKIGSGTTPSSSNKDFYENGTINWLNTGDFNNGILYSCKKKVTAKALEENSALKLFRSGTLSIAMYGATIGKVCIIQFDATTNQACCNIEEGDIFSNKFLMYWFVGHKPQIVNLSYGGGQPNISQDVIKSLYVPCPKKSEQTAIANFLDYKTAKIDRFIFKKKQLIKLLNEQKAAIINDAVTKGLNPNAKMKPSGIEWLGEIPEHWEVRKLKYVAEAVLGKMLCNEDKGGYSKKPYLKSKNIQWLKVDVSNVEEMWFSDKELSQYRLKKGDLVLSEGGEVGKTCLWNNEIEECYIQNSAHKVTVDSENLAEYYLNLFFLYGNKGAFDAITNKVSIGHLTKDKLINLKCLCPPLSEQSAIVSHIEKETAIITKTIATIEKEIALVQEYRTALIAEAVTGKIDVREYNVPSFEEDKEYAEMEEEMGLVAEDGEEMGIEN</sequence>
<feature type="domain" description="Type I restriction modification DNA specificity" evidence="4">
    <location>
        <begin position="237"/>
        <end position="412"/>
    </location>
</feature>
<comment type="similarity">
    <text evidence="1">Belongs to the type-I restriction system S methylase family.</text>
</comment>
<dbReference type="STRING" id="551459.SAMN05421796_10240"/>
<evidence type="ECO:0000313" key="6">
    <source>
        <dbReference type="EMBL" id="SIS69018.1"/>
    </source>
</evidence>
<evidence type="ECO:0000313" key="7">
    <source>
        <dbReference type="Proteomes" id="UP000186246"/>
    </source>
</evidence>
<dbReference type="RefSeq" id="WP_076450230.1">
    <property type="nucleotide sequence ID" value="NZ_FTOJ01000002.1"/>
</dbReference>
<dbReference type="EMBL" id="MUGO01000002">
    <property type="protein sequence ID" value="PQA97377.1"/>
    <property type="molecule type" value="Genomic_DNA"/>
</dbReference>
<dbReference type="OrthoDB" id="667970at2"/>